<dbReference type="CDD" id="cd13959">
    <property type="entry name" value="PT_UbiA_COQ2"/>
    <property type="match status" value="1"/>
</dbReference>
<feature type="transmembrane region" description="Helical" evidence="9">
    <location>
        <begin position="65"/>
        <end position="86"/>
    </location>
</feature>
<dbReference type="InterPro" id="IPR039653">
    <property type="entry name" value="Prenyltransferase"/>
</dbReference>
<comment type="pathway">
    <text evidence="3">Secondary metabolite biosynthesis; terpenoid biosynthesis.</text>
</comment>
<proteinExistence type="inferred from homology"/>
<evidence type="ECO:0000313" key="10">
    <source>
        <dbReference type="EMBL" id="KAF4239259.1"/>
    </source>
</evidence>
<keyword evidence="5" id="KW-0808">Transferase</keyword>
<dbReference type="Pfam" id="PF01040">
    <property type="entry name" value="UbiA"/>
    <property type="match status" value="1"/>
</dbReference>
<dbReference type="InterPro" id="IPR000537">
    <property type="entry name" value="UbiA_prenyltransferase"/>
</dbReference>
<keyword evidence="6 9" id="KW-0812">Transmembrane</keyword>
<dbReference type="InterPro" id="IPR044878">
    <property type="entry name" value="UbiA_sf"/>
</dbReference>
<comment type="cofactor">
    <cofactor evidence="1">
        <name>Mg(2+)</name>
        <dbReference type="ChEBI" id="CHEBI:18420"/>
    </cofactor>
</comment>
<dbReference type="Gene3D" id="1.10.357.140">
    <property type="entry name" value="UbiA prenyltransferase"/>
    <property type="match status" value="1"/>
</dbReference>
<comment type="similarity">
    <text evidence="4">Belongs to the UbiA prenyltransferase family.</text>
</comment>
<reference evidence="10" key="1">
    <citation type="journal article" date="2020" name="bioRxiv">
        <title>Genomic and phenotypic heterogeneity of clinical isolates of the human pathogens Aspergillus fumigatus, Aspergillus lentulus and Aspergillus fumigatiaffinis.</title>
        <authorList>
            <person name="dos Santos R.A.C."/>
            <person name="Steenwyk J.L."/>
            <person name="Rivero-Menendez O."/>
            <person name="Mead M.E."/>
            <person name="Silva L.P."/>
            <person name="Bastos R.W."/>
            <person name="Alastruey-Izquierdo A."/>
            <person name="Goldman G.H."/>
            <person name="Rokas A."/>
        </authorList>
    </citation>
    <scope>NUCLEOTIDE SEQUENCE</scope>
    <source>
        <strain evidence="10">CNM-CM6805</strain>
    </source>
</reference>
<feature type="transmembrane region" description="Helical" evidence="9">
    <location>
        <begin position="244"/>
        <end position="263"/>
    </location>
</feature>
<sequence length="339" mass="38409">MYKVVETDASPRQRSVLQLVKDLLILSRFYKYNPWLAVFSGVWATLLAGAKQITTHPTSISADRIVKQTLLCLICGYIFCGAGMVWNDWIDRNIDKNVARTKNRPLAAGRVSATEGFIWMMVQYVVSWWLMDIMLEGHDVAAAMIPVSISTILYPFGKRQLCRRLYIYPQYFLGFTLAWPSVIGWMAIKGLQIPFTQSISESLPLSITVFAWTLYLNTAYSYQDIVDDSKMNVNSVYVAAGSRIHMFLVILAGLVLGSLYLQLRAQNSGWLWVSWMCVWALSFVHQLLRFDAKKPESGGPLHKENFALGVWTIVACAAELGLSSGKADQFLSNRVFRRY</sequence>
<evidence type="ECO:0000256" key="9">
    <source>
        <dbReference type="SAM" id="Phobius"/>
    </source>
</evidence>
<name>A0A8H4MCX5_9EURO</name>
<evidence type="ECO:0000256" key="7">
    <source>
        <dbReference type="ARBA" id="ARBA00022989"/>
    </source>
</evidence>
<keyword evidence="11" id="KW-1185">Reference proteome</keyword>
<feature type="transmembrane region" description="Helical" evidence="9">
    <location>
        <begin position="35"/>
        <end position="53"/>
    </location>
</feature>
<dbReference type="InterPro" id="IPR030470">
    <property type="entry name" value="UbiA_prenylTrfase_CS"/>
</dbReference>
<dbReference type="FunFam" id="1.10.357.140:FF:000008">
    <property type="entry name" value="4-hydroxybenzoate octaprenyltransferase"/>
    <property type="match status" value="1"/>
</dbReference>
<dbReference type="AlphaFoldDB" id="A0A8H4MCX5"/>
<dbReference type="GO" id="GO:0005886">
    <property type="term" value="C:plasma membrane"/>
    <property type="evidence" value="ECO:0007669"/>
    <property type="project" value="TreeGrafter"/>
</dbReference>
<evidence type="ECO:0000256" key="6">
    <source>
        <dbReference type="ARBA" id="ARBA00022692"/>
    </source>
</evidence>
<protein>
    <submittedName>
        <fullName evidence="10">Uncharacterized protein</fullName>
    </submittedName>
</protein>
<feature type="transmembrane region" description="Helical" evidence="9">
    <location>
        <begin position="269"/>
        <end position="288"/>
    </location>
</feature>
<dbReference type="Gene3D" id="1.20.120.1780">
    <property type="entry name" value="UbiA prenyltransferase"/>
    <property type="match status" value="1"/>
</dbReference>
<evidence type="ECO:0000256" key="8">
    <source>
        <dbReference type="ARBA" id="ARBA00023136"/>
    </source>
</evidence>
<comment type="subcellular location">
    <subcellularLocation>
        <location evidence="2">Membrane</location>
        <topology evidence="2">Multi-pass membrane protein</topology>
    </subcellularLocation>
</comment>
<dbReference type="PANTHER" id="PTHR11048:SF28">
    <property type="entry name" value="4-HYDROXYBENZOATE POLYPRENYLTRANSFERASE, MITOCHONDRIAL"/>
    <property type="match status" value="1"/>
</dbReference>
<feature type="transmembrane region" description="Helical" evidence="9">
    <location>
        <begin position="137"/>
        <end position="156"/>
    </location>
</feature>
<evidence type="ECO:0000256" key="1">
    <source>
        <dbReference type="ARBA" id="ARBA00001946"/>
    </source>
</evidence>
<keyword evidence="7 9" id="KW-1133">Transmembrane helix</keyword>
<feature type="transmembrane region" description="Helical" evidence="9">
    <location>
        <begin position="168"/>
        <end position="188"/>
    </location>
</feature>
<evidence type="ECO:0000313" key="11">
    <source>
        <dbReference type="Proteomes" id="UP000653565"/>
    </source>
</evidence>
<accession>A0A8H4MCX5</accession>
<comment type="caution">
    <text evidence="10">The sequence shown here is derived from an EMBL/GenBank/DDBJ whole genome shotgun (WGS) entry which is preliminary data.</text>
</comment>
<dbReference type="Proteomes" id="UP000653565">
    <property type="component" value="Unassembled WGS sequence"/>
</dbReference>
<evidence type="ECO:0000256" key="2">
    <source>
        <dbReference type="ARBA" id="ARBA00004141"/>
    </source>
</evidence>
<feature type="transmembrane region" description="Helical" evidence="9">
    <location>
        <begin position="107"/>
        <end position="131"/>
    </location>
</feature>
<evidence type="ECO:0000256" key="3">
    <source>
        <dbReference type="ARBA" id="ARBA00004721"/>
    </source>
</evidence>
<organism evidence="10 11">
    <name type="scientific">Aspergillus fumigatiaffinis</name>
    <dbReference type="NCBI Taxonomy" id="340414"/>
    <lineage>
        <taxon>Eukaryota</taxon>
        <taxon>Fungi</taxon>
        <taxon>Dikarya</taxon>
        <taxon>Ascomycota</taxon>
        <taxon>Pezizomycotina</taxon>
        <taxon>Eurotiomycetes</taxon>
        <taxon>Eurotiomycetidae</taxon>
        <taxon>Eurotiales</taxon>
        <taxon>Aspergillaceae</taxon>
        <taxon>Aspergillus</taxon>
        <taxon>Aspergillus subgen. Fumigati</taxon>
    </lineage>
</organism>
<dbReference type="GO" id="GO:0016114">
    <property type="term" value="P:terpenoid biosynthetic process"/>
    <property type="evidence" value="ECO:0007669"/>
    <property type="project" value="UniProtKB-UniPathway"/>
</dbReference>
<dbReference type="PROSITE" id="PS00943">
    <property type="entry name" value="UBIA"/>
    <property type="match status" value="1"/>
</dbReference>
<dbReference type="OrthoDB" id="18170at2759"/>
<dbReference type="GO" id="GO:0016765">
    <property type="term" value="F:transferase activity, transferring alkyl or aryl (other than methyl) groups"/>
    <property type="evidence" value="ECO:0007669"/>
    <property type="project" value="InterPro"/>
</dbReference>
<keyword evidence="8 9" id="KW-0472">Membrane</keyword>
<evidence type="ECO:0000256" key="5">
    <source>
        <dbReference type="ARBA" id="ARBA00022679"/>
    </source>
</evidence>
<dbReference type="PANTHER" id="PTHR11048">
    <property type="entry name" value="PRENYLTRANSFERASES"/>
    <property type="match status" value="1"/>
</dbReference>
<dbReference type="EMBL" id="JAAAPX010000033">
    <property type="protein sequence ID" value="KAF4239259.1"/>
    <property type="molecule type" value="Genomic_DNA"/>
</dbReference>
<gene>
    <name evidence="10" type="ORF">CNMCM6805_005918</name>
</gene>
<dbReference type="UniPathway" id="UPA00213"/>
<reference evidence="10" key="2">
    <citation type="submission" date="2020-04" db="EMBL/GenBank/DDBJ databases">
        <authorList>
            <person name="Santos R.A.C."/>
            <person name="Steenwyk J.L."/>
            <person name="Rivero-Menendez O."/>
            <person name="Mead M.E."/>
            <person name="Silva L.P."/>
            <person name="Bastos R.W."/>
            <person name="Alastruey-Izquierdo A."/>
            <person name="Goldman G.H."/>
            <person name="Rokas A."/>
        </authorList>
    </citation>
    <scope>NUCLEOTIDE SEQUENCE</scope>
    <source>
        <strain evidence="10">CNM-CM6805</strain>
    </source>
</reference>
<dbReference type="FunFam" id="1.20.120.1780:FF:000001">
    <property type="entry name" value="4-hydroxybenzoate octaprenyltransferase"/>
    <property type="match status" value="1"/>
</dbReference>
<evidence type="ECO:0000256" key="4">
    <source>
        <dbReference type="ARBA" id="ARBA00005985"/>
    </source>
</evidence>